<keyword evidence="4" id="KW-1185">Reference proteome</keyword>
<feature type="compositionally biased region" description="Basic and acidic residues" evidence="1">
    <location>
        <begin position="32"/>
        <end position="42"/>
    </location>
</feature>
<name>A0ABQ8G3I7_9PEZI</name>
<dbReference type="EMBL" id="JAGTJR010000022">
    <property type="protein sequence ID" value="KAH7043842.1"/>
    <property type="molecule type" value="Genomic_DNA"/>
</dbReference>
<evidence type="ECO:0000256" key="2">
    <source>
        <dbReference type="SAM" id="SignalP"/>
    </source>
</evidence>
<evidence type="ECO:0000313" key="4">
    <source>
        <dbReference type="Proteomes" id="UP000774617"/>
    </source>
</evidence>
<protein>
    <recommendedName>
        <fullName evidence="5">Secreted protein</fullName>
    </recommendedName>
</protein>
<proteinExistence type="predicted"/>
<feature type="compositionally biased region" description="Polar residues" evidence="1">
    <location>
        <begin position="43"/>
        <end position="56"/>
    </location>
</feature>
<organism evidence="3 4">
    <name type="scientific">Macrophomina phaseolina</name>
    <dbReference type="NCBI Taxonomy" id="35725"/>
    <lineage>
        <taxon>Eukaryota</taxon>
        <taxon>Fungi</taxon>
        <taxon>Dikarya</taxon>
        <taxon>Ascomycota</taxon>
        <taxon>Pezizomycotina</taxon>
        <taxon>Dothideomycetes</taxon>
        <taxon>Dothideomycetes incertae sedis</taxon>
        <taxon>Botryosphaeriales</taxon>
        <taxon>Botryosphaeriaceae</taxon>
        <taxon>Macrophomina</taxon>
    </lineage>
</organism>
<reference evidence="3 4" key="1">
    <citation type="journal article" date="2021" name="Nat. Commun.">
        <title>Genetic determinants of endophytism in the Arabidopsis root mycobiome.</title>
        <authorList>
            <person name="Mesny F."/>
            <person name="Miyauchi S."/>
            <person name="Thiergart T."/>
            <person name="Pickel B."/>
            <person name="Atanasova L."/>
            <person name="Karlsson M."/>
            <person name="Huettel B."/>
            <person name="Barry K.W."/>
            <person name="Haridas S."/>
            <person name="Chen C."/>
            <person name="Bauer D."/>
            <person name="Andreopoulos W."/>
            <person name="Pangilinan J."/>
            <person name="LaButti K."/>
            <person name="Riley R."/>
            <person name="Lipzen A."/>
            <person name="Clum A."/>
            <person name="Drula E."/>
            <person name="Henrissat B."/>
            <person name="Kohler A."/>
            <person name="Grigoriev I.V."/>
            <person name="Martin F.M."/>
            <person name="Hacquard S."/>
        </authorList>
    </citation>
    <scope>NUCLEOTIDE SEQUENCE [LARGE SCALE GENOMIC DNA]</scope>
    <source>
        <strain evidence="3 4">MPI-SDFR-AT-0080</strain>
    </source>
</reference>
<feature type="signal peptide" evidence="2">
    <location>
        <begin position="1"/>
        <end position="21"/>
    </location>
</feature>
<accession>A0ABQ8G3I7</accession>
<keyword evidence="2" id="KW-0732">Signal</keyword>
<sequence length="119" mass="13112">MKCVPAGLVLVAGAQLSAVLAAPADTPVRPEVSSHHSDERVSQRLSAQEPIVQQASHMPPSSEESTHKNAAPRSAQLTSEPWDDFVETIPDEEEARRQDLVDRRLHVKCNEYGFAEEDE</sequence>
<feature type="chain" id="PRO_5045985578" description="Secreted protein" evidence="2">
    <location>
        <begin position="22"/>
        <end position="119"/>
    </location>
</feature>
<feature type="region of interest" description="Disordered" evidence="1">
    <location>
        <begin position="24"/>
        <end position="83"/>
    </location>
</feature>
<dbReference type="Proteomes" id="UP000774617">
    <property type="component" value="Unassembled WGS sequence"/>
</dbReference>
<evidence type="ECO:0000313" key="3">
    <source>
        <dbReference type="EMBL" id="KAH7043842.1"/>
    </source>
</evidence>
<gene>
    <name evidence="3" type="ORF">B0J12DRAFT_701887</name>
</gene>
<comment type="caution">
    <text evidence="3">The sequence shown here is derived from an EMBL/GenBank/DDBJ whole genome shotgun (WGS) entry which is preliminary data.</text>
</comment>
<evidence type="ECO:0000256" key="1">
    <source>
        <dbReference type="SAM" id="MobiDB-lite"/>
    </source>
</evidence>
<evidence type="ECO:0008006" key="5">
    <source>
        <dbReference type="Google" id="ProtNLM"/>
    </source>
</evidence>